<dbReference type="GO" id="GO:0003677">
    <property type="term" value="F:DNA binding"/>
    <property type="evidence" value="ECO:0007669"/>
    <property type="project" value="InterPro"/>
</dbReference>
<dbReference type="InterPro" id="IPR049730">
    <property type="entry name" value="SNF2/RAD54-like_C"/>
</dbReference>
<dbReference type="GO" id="GO:0005524">
    <property type="term" value="F:ATP binding"/>
    <property type="evidence" value="ECO:0007669"/>
    <property type="project" value="InterPro"/>
</dbReference>
<dbReference type="SMART" id="SM00487">
    <property type="entry name" value="DEXDc"/>
    <property type="match status" value="1"/>
</dbReference>
<feature type="domain" description="Helicase C-terminal" evidence="3">
    <location>
        <begin position="561"/>
        <end position="717"/>
    </location>
</feature>
<dbReference type="EMBL" id="NBYN01000009">
    <property type="protein sequence ID" value="OSO94593.1"/>
    <property type="molecule type" value="Genomic_DNA"/>
</dbReference>
<evidence type="ECO:0000313" key="5">
    <source>
        <dbReference type="Proteomes" id="UP000192997"/>
    </source>
</evidence>
<evidence type="ECO:0000313" key="4">
    <source>
        <dbReference type="EMBL" id="OSO94593.1"/>
    </source>
</evidence>
<dbReference type="PANTHER" id="PTHR45766:SF6">
    <property type="entry name" value="SWI_SNF-RELATED MATRIX-ASSOCIATED ACTIN-DEPENDENT REGULATOR OF CHROMATIN SUBFAMILY A-LIKE PROTEIN 1"/>
    <property type="match status" value="1"/>
</dbReference>
<dbReference type="GO" id="GO:0016787">
    <property type="term" value="F:hydrolase activity"/>
    <property type="evidence" value="ECO:0007669"/>
    <property type="project" value="UniProtKB-KW"/>
</dbReference>
<dbReference type="InterPro" id="IPR038718">
    <property type="entry name" value="SNF2-like_sf"/>
</dbReference>
<keyword evidence="1" id="KW-0378">Hydrolase</keyword>
<dbReference type="SMART" id="SM00490">
    <property type="entry name" value="HELICc"/>
    <property type="match status" value="1"/>
</dbReference>
<dbReference type="Gene3D" id="3.40.50.10810">
    <property type="entry name" value="Tandem AAA-ATPase domain"/>
    <property type="match status" value="1"/>
</dbReference>
<comment type="caution">
    <text evidence="4">The sequence shown here is derived from an EMBL/GenBank/DDBJ whole genome shotgun (WGS) entry which is preliminary data.</text>
</comment>
<evidence type="ECO:0000256" key="1">
    <source>
        <dbReference type="ARBA" id="ARBA00022801"/>
    </source>
</evidence>
<evidence type="ECO:0008006" key="6">
    <source>
        <dbReference type="Google" id="ProtNLM"/>
    </source>
</evidence>
<dbReference type="InterPro" id="IPR001650">
    <property type="entry name" value="Helicase_C-like"/>
</dbReference>
<evidence type="ECO:0000259" key="3">
    <source>
        <dbReference type="PROSITE" id="PS51194"/>
    </source>
</evidence>
<dbReference type="InterPro" id="IPR006935">
    <property type="entry name" value="Helicase/UvrB_N"/>
</dbReference>
<feature type="domain" description="Helicase ATP-binding" evidence="2">
    <location>
        <begin position="139"/>
        <end position="329"/>
    </location>
</feature>
<dbReference type="PROSITE" id="PS51192">
    <property type="entry name" value="HELICASE_ATP_BIND_1"/>
    <property type="match status" value="1"/>
</dbReference>
<protein>
    <recommendedName>
        <fullName evidence="6">Helicase</fullName>
    </recommendedName>
</protein>
<proteinExistence type="predicted"/>
<dbReference type="PANTHER" id="PTHR45766">
    <property type="entry name" value="DNA ANNEALING HELICASE AND ENDONUCLEASE ZRANB3 FAMILY MEMBER"/>
    <property type="match status" value="1"/>
</dbReference>
<name>A0A1X4GBU2_9CYAN</name>
<dbReference type="AlphaFoldDB" id="A0A1X4GBU2"/>
<dbReference type="CDD" id="cd18793">
    <property type="entry name" value="SF2_C_SNF"/>
    <property type="match status" value="1"/>
</dbReference>
<reference evidence="5" key="1">
    <citation type="submission" date="2017-04" db="EMBL/GenBank/DDBJ databases">
        <authorList>
            <person name="Abreu V.A."/>
            <person name="Popin R.V."/>
            <person name="Rigonato J."/>
            <person name="Andreote A.P."/>
            <person name="Schaker P.C."/>
            <person name="Hoff-Risseti C."/>
            <person name="Alvarenga D.O."/>
            <person name="Varani A.M."/>
            <person name="Fiore M.F."/>
        </authorList>
    </citation>
    <scope>NUCLEOTIDE SEQUENCE [LARGE SCALE GENOMIC DNA]</scope>
    <source>
        <strain evidence="5">CENA303</strain>
    </source>
</reference>
<accession>A0A1X4GBU2</accession>
<dbReference type="Pfam" id="PF00271">
    <property type="entry name" value="Helicase_C"/>
    <property type="match status" value="1"/>
</dbReference>
<dbReference type="RefSeq" id="WP_085726973.1">
    <property type="nucleotide sequence ID" value="NZ_NBYN01000009.1"/>
</dbReference>
<dbReference type="InterPro" id="IPR027417">
    <property type="entry name" value="P-loop_NTPase"/>
</dbReference>
<evidence type="ECO:0000259" key="2">
    <source>
        <dbReference type="PROSITE" id="PS51192"/>
    </source>
</evidence>
<gene>
    <name evidence="4" type="ORF">B7O87_02085</name>
</gene>
<sequence length="1018" mass="116630">MPYHLFEIPSLNGQHADIVYADPENPTALAYSHYAFTIGASANPNELINWRGIWFKDLRPWEDLFHKFPHVKEMLYQKKAYFPGESVLNNNKDLNPTFRVNTVMRLGALEILGNIFSGRITVSNKDPFPHQLALQQYMKIHQLRVKRVLIADEVGLGKTIEVGLILRDLLIAQHQIHCLYLTKGGLLDDVKQKLESLIPGIDDRSIIEVENRFVEYGKRRNDGIHIASIDAAKRYVRKSDKKRLPPGIKPKIIIIDEAHHCASEDRLTDPKLIEQKKGTTQAYKAAYQMIIGEFWHNSNPPELVILMSATPFSSENQFINLLRLLTHQTSVSQNSYSDNINLVNLLAGDQSPIALIWRQQDTVRNWNNERMFPTLTIERPKLGVSDEYLQLIKKIRRKVQEIRKNHNQRFSGFSVRQLETRLTSSTISGAIWLFRWCIKHTKWDSQSVYKQDKSDGTENLRKLIKAISQKLAAYNKSIKSEHVDVSFPSDNNFTFAARTIAQPQPNNTIPEIYNFSKELHEDEEDSDFIADNGEILELTQLALELLSFSDANGQPGVENAKLDWLKGILDKEPKSKFLIFTESLQTCEIIIKALPGYSGKLTGDMSLSQREETVARLRGLGERGSNIRVLVATSAADEGFDFQTANRVIHWDLTPNPAVLMQRNGRVARLGQISDVIAYYLIIADTHEEKRERALVDRFTQMGIKDERMRLKILGLLSPEDEEQIFKDIEENKVSLIDDILKKAESAHNDMEKKLKEVQTEVKRQWVISRKELENRLEKWMELGLSSVDHKYNLNFSTKKWNRPVFENEGTVIRTTETKIATILNKKFTFDPEFNLFSQEKENIKLAGLYPWVKKEDGSEHIPLPDSDPIGDLARSLSRKVQADFTTISADRFYGCFPYLQSQNIQYVLFVTHPLRELESNMTSNSYSYMTFYTFNSDLSHPLKEEGATGKEVHDLISLLEDDAITIASTPLQEDILDMAKEAGEKISMWLKQSAKLPSLTEKNYFLPIPIALVSVIP</sequence>
<organism evidence="4 5">
    <name type="scientific">Cylindrospermopsis raciborskii CENA303</name>
    <dbReference type="NCBI Taxonomy" id="1170769"/>
    <lineage>
        <taxon>Bacteria</taxon>
        <taxon>Bacillati</taxon>
        <taxon>Cyanobacteriota</taxon>
        <taxon>Cyanophyceae</taxon>
        <taxon>Nostocales</taxon>
        <taxon>Aphanizomenonaceae</taxon>
        <taxon>Cylindrospermopsis</taxon>
    </lineage>
</organism>
<dbReference type="Proteomes" id="UP000192997">
    <property type="component" value="Unassembled WGS sequence"/>
</dbReference>
<dbReference type="PROSITE" id="PS51194">
    <property type="entry name" value="HELICASE_CTER"/>
    <property type="match status" value="1"/>
</dbReference>
<dbReference type="SUPFAM" id="SSF52540">
    <property type="entry name" value="P-loop containing nucleoside triphosphate hydrolases"/>
    <property type="match status" value="2"/>
</dbReference>
<dbReference type="Gene3D" id="3.40.50.300">
    <property type="entry name" value="P-loop containing nucleotide triphosphate hydrolases"/>
    <property type="match status" value="1"/>
</dbReference>
<dbReference type="InterPro" id="IPR014001">
    <property type="entry name" value="Helicase_ATP-bd"/>
</dbReference>
<dbReference type="Pfam" id="PF04851">
    <property type="entry name" value="ResIII"/>
    <property type="match status" value="1"/>
</dbReference>